<dbReference type="AlphaFoldDB" id="A9MBH1"/>
<sequence length="31" mass="3282">MQEKPGLAPGFSLSFYRLAMGLTGTIRPGGQ</sequence>
<dbReference type="Proteomes" id="UP000001385">
    <property type="component" value="Chromosome II"/>
</dbReference>
<dbReference type="HOGENOM" id="CLU_3395465_0_0_5"/>
<name>A9MBH1_BRUC2</name>
<dbReference type="KEGG" id="bcs:BCAN_B0529"/>
<dbReference type="EMBL" id="CP000873">
    <property type="protein sequence ID" value="ABX63708.1"/>
    <property type="molecule type" value="Genomic_DNA"/>
</dbReference>
<gene>
    <name evidence="1" type="ordered locus">BCAN_B0529</name>
</gene>
<keyword evidence="2" id="KW-1185">Reference proteome</keyword>
<accession>A9MBH1</accession>
<evidence type="ECO:0000313" key="1">
    <source>
        <dbReference type="EMBL" id="ABX63708.1"/>
    </source>
</evidence>
<evidence type="ECO:0000313" key="2">
    <source>
        <dbReference type="Proteomes" id="UP000001385"/>
    </source>
</evidence>
<organism evidence="1 2">
    <name type="scientific">Brucella canis (strain ATCC 23365 / NCTC 10854 / RM-666)</name>
    <dbReference type="NCBI Taxonomy" id="483179"/>
    <lineage>
        <taxon>Bacteria</taxon>
        <taxon>Pseudomonadati</taxon>
        <taxon>Pseudomonadota</taxon>
        <taxon>Alphaproteobacteria</taxon>
        <taxon>Hyphomicrobiales</taxon>
        <taxon>Brucellaceae</taxon>
        <taxon>Brucella/Ochrobactrum group</taxon>
        <taxon>Brucella</taxon>
    </lineage>
</organism>
<proteinExistence type="predicted"/>
<reference evidence="1 2" key="1">
    <citation type="submission" date="2007-10" db="EMBL/GenBank/DDBJ databases">
        <title>Brucella canis ATCC 23365 whole genome shotgun sequencing project.</title>
        <authorList>
            <person name="Setubal J.C."/>
            <person name="Bowns C."/>
            <person name="Boyle S."/>
            <person name="Crasta O.R."/>
            <person name="Czar M.J."/>
            <person name="Dharmanolla C."/>
            <person name="Gillespie J.J."/>
            <person name="Kenyon R.W."/>
            <person name="Lu J."/>
            <person name="Mane S."/>
            <person name="Mohapatra S."/>
            <person name="Nagrani S."/>
            <person name="Purkayastha A."/>
            <person name="Rajasimha H.K."/>
            <person name="Shallom J.M."/>
            <person name="Shallom S."/>
            <person name="Shukla M."/>
            <person name="Snyder E.E."/>
            <person name="Sobral B.W."/>
            <person name="Wattam A.R."/>
            <person name="Will R."/>
            <person name="Williams K."/>
            <person name="Yoo H."/>
            <person name="Bruce D."/>
            <person name="Detter C."/>
            <person name="Munk C."/>
            <person name="Brettin T.S."/>
        </authorList>
    </citation>
    <scope>NUCLEOTIDE SEQUENCE [LARGE SCALE GENOMIC DNA]</scope>
    <source>
        <strain evidence="2">ATCC 23365 / NCTC 10854 / RM-666</strain>
    </source>
</reference>
<protein>
    <submittedName>
        <fullName evidence="1">Uncharacterized protein</fullName>
    </submittedName>
</protein>